<reference evidence="2 3" key="1">
    <citation type="journal article" date="2013" name="Genome Announc.">
        <title>Draft genome sequences for three mercury-methylating, sulfate-reducing bacteria.</title>
        <authorList>
            <person name="Brown S.D."/>
            <person name="Hurt R.A.Jr."/>
            <person name="Gilmour C.C."/>
            <person name="Elias D.A."/>
        </authorList>
    </citation>
    <scope>NUCLEOTIDE SEQUENCE [LARGE SCALE GENOMIC DNA]</scope>
    <source>
        <strain evidence="2 3">DSM 2059</strain>
    </source>
</reference>
<protein>
    <submittedName>
        <fullName evidence="2">HNH endonuclease</fullName>
    </submittedName>
</protein>
<evidence type="ECO:0000259" key="1">
    <source>
        <dbReference type="Pfam" id="PF01844"/>
    </source>
</evidence>
<dbReference type="EMBL" id="ATHJ01000056">
    <property type="protein sequence ID" value="EPR43401.1"/>
    <property type="molecule type" value="Genomic_DNA"/>
</dbReference>
<dbReference type="AlphaFoldDB" id="S7U1T7"/>
<dbReference type="CDD" id="cd00085">
    <property type="entry name" value="HNHc"/>
    <property type="match status" value="1"/>
</dbReference>
<sequence>MPTEASFAPPPADRYVAAFQSITGLTDCHYQLLRLHYHAPEHTVTATQLAELVGYSSYSVANLQYGRLARLVGERLDYSPEPEYLGTLVWFEKRHGEWHWIMRPEVAQALEQLGWVESTGVLLPEEIAAATESIVEGAVYRVVVSAYERDPEARRRCIAAHGTTCCICGFNFTAAYGPVAEGFIHVHHLHPLSETGGVHRVDPVKDLRPVCPNCHAVLHRRVPAYSIEDVRGFLGQ</sequence>
<dbReference type="GO" id="GO:0003676">
    <property type="term" value="F:nucleic acid binding"/>
    <property type="evidence" value="ECO:0007669"/>
    <property type="project" value="InterPro"/>
</dbReference>
<dbReference type="Proteomes" id="UP000014977">
    <property type="component" value="Unassembled WGS sequence"/>
</dbReference>
<accession>S7U1T7</accession>
<organism evidence="2 3">
    <name type="scientific">Desulfococcus multivorans DSM 2059</name>
    <dbReference type="NCBI Taxonomy" id="1121405"/>
    <lineage>
        <taxon>Bacteria</taxon>
        <taxon>Pseudomonadati</taxon>
        <taxon>Thermodesulfobacteriota</taxon>
        <taxon>Desulfobacteria</taxon>
        <taxon>Desulfobacterales</taxon>
        <taxon>Desulfococcaceae</taxon>
        <taxon>Desulfococcus</taxon>
    </lineage>
</organism>
<name>S7U1T7_DESML</name>
<dbReference type="eggNOG" id="COG3183">
    <property type="taxonomic scope" value="Bacteria"/>
</dbReference>
<keyword evidence="2" id="KW-0540">Nuclease</keyword>
<evidence type="ECO:0000313" key="2">
    <source>
        <dbReference type="EMBL" id="EPR43401.1"/>
    </source>
</evidence>
<proteinExistence type="predicted"/>
<keyword evidence="2" id="KW-0378">Hydrolase</keyword>
<keyword evidence="3" id="KW-1185">Reference proteome</keyword>
<keyword evidence="2" id="KW-0255">Endonuclease</keyword>
<dbReference type="Pfam" id="PF01844">
    <property type="entry name" value="HNH"/>
    <property type="match status" value="1"/>
</dbReference>
<dbReference type="GO" id="GO:0004519">
    <property type="term" value="F:endonuclease activity"/>
    <property type="evidence" value="ECO:0007669"/>
    <property type="project" value="UniProtKB-KW"/>
</dbReference>
<dbReference type="RefSeq" id="WP_020875532.1">
    <property type="nucleotide sequence ID" value="NZ_ATHJ01000056.1"/>
</dbReference>
<gene>
    <name evidence="2" type="ORF">dsmv_1192</name>
</gene>
<dbReference type="STRING" id="897.B2D07_02010"/>
<dbReference type="Gene3D" id="1.10.30.50">
    <property type="match status" value="1"/>
</dbReference>
<comment type="caution">
    <text evidence="2">The sequence shown here is derived from an EMBL/GenBank/DDBJ whole genome shotgun (WGS) entry which is preliminary data.</text>
</comment>
<evidence type="ECO:0000313" key="3">
    <source>
        <dbReference type="Proteomes" id="UP000014977"/>
    </source>
</evidence>
<feature type="domain" description="HNH" evidence="1">
    <location>
        <begin position="165"/>
        <end position="220"/>
    </location>
</feature>
<dbReference type="OrthoDB" id="9802640at2"/>
<dbReference type="GO" id="GO:0008270">
    <property type="term" value="F:zinc ion binding"/>
    <property type="evidence" value="ECO:0007669"/>
    <property type="project" value="InterPro"/>
</dbReference>
<dbReference type="InterPro" id="IPR003615">
    <property type="entry name" value="HNH_nuc"/>
</dbReference>
<dbReference type="InterPro" id="IPR002711">
    <property type="entry name" value="HNH"/>
</dbReference>